<keyword evidence="2" id="KW-0548">Nucleotidyltransferase</keyword>
<dbReference type="PANTHER" id="PTHR34072">
    <property type="entry name" value="ENZYMATIC POLYPROTEIN-RELATED"/>
    <property type="match status" value="1"/>
</dbReference>
<dbReference type="GO" id="GO:0004519">
    <property type="term" value="F:endonuclease activity"/>
    <property type="evidence" value="ECO:0007669"/>
    <property type="project" value="UniProtKB-KW"/>
</dbReference>
<dbReference type="InterPro" id="IPR041373">
    <property type="entry name" value="RT_RNaseH"/>
</dbReference>
<accession>A0A814CJ28</accession>
<keyword evidence="10" id="KW-1185">Reference proteome</keyword>
<evidence type="ECO:0000313" key="9">
    <source>
        <dbReference type="EMBL" id="CAF0940823.1"/>
    </source>
</evidence>
<evidence type="ECO:0000256" key="7">
    <source>
        <dbReference type="SAM" id="MobiDB-lite"/>
    </source>
</evidence>
<evidence type="ECO:0000256" key="4">
    <source>
        <dbReference type="ARBA" id="ARBA00022759"/>
    </source>
</evidence>
<dbReference type="Proteomes" id="UP000663879">
    <property type="component" value="Unassembled WGS sequence"/>
</dbReference>
<evidence type="ECO:0000256" key="2">
    <source>
        <dbReference type="ARBA" id="ARBA00022695"/>
    </source>
</evidence>
<dbReference type="SUPFAM" id="SSF56672">
    <property type="entry name" value="DNA/RNA polymerases"/>
    <property type="match status" value="1"/>
</dbReference>
<dbReference type="AlphaFoldDB" id="A0A814CJ28"/>
<name>A0A814CJ28_9BILA</name>
<dbReference type="OrthoDB" id="4369127at2759"/>
<keyword evidence="6" id="KW-0695">RNA-directed DNA polymerase</keyword>
<evidence type="ECO:0000313" key="10">
    <source>
        <dbReference type="Proteomes" id="UP000663879"/>
    </source>
</evidence>
<feature type="domain" description="Reverse transcriptase RNase H-like" evidence="8">
    <location>
        <begin position="11"/>
        <end position="70"/>
    </location>
</feature>
<organism evidence="9 10">
    <name type="scientific">Brachionus calyciflorus</name>
    <dbReference type="NCBI Taxonomy" id="104777"/>
    <lineage>
        <taxon>Eukaryota</taxon>
        <taxon>Metazoa</taxon>
        <taxon>Spiralia</taxon>
        <taxon>Gnathifera</taxon>
        <taxon>Rotifera</taxon>
        <taxon>Eurotatoria</taxon>
        <taxon>Monogononta</taxon>
        <taxon>Pseudotrocha</taxon>
        <taxon>Ploima</taxon>
        <taxon>Brachionidae</taxon>
        <taxon>Brachionus</taxon>
    </lineage>
</organism>
<gene>
    <name evidence="9" type="ORF">OXX778_LOCUS13419</name>
</gene>
<dbReference type="GO" id="GO:0016787">
    <property type="term" value="F:hydrolase activity"/>
    <property type="evidence" value="ECO:0007669"/>
    <property type="project" value="UniProtKB-KW"/>
</dbReference>
<evidence type="ECO:0000259" key="8">
    <source>
        <dbReference type="Pfam" id="PF17917"/>
    </source>
</evidence>
<protein>
    <recommendedName>
        <fullName evidence="8">Reverse transcriptase RNase H-like domain-containing protein</fullName>
    </recommendedName>
</protein>
<feature type="region of interest" description="Disordered" evidence="7">
    <location>
        <begin position="278"/>
        <end position="299"/>
    </location>
</feature>
<dbReference type="InterPro" id="IPR043502">
    <property type="entry name" value="DNA/RNA_pol_sf"/>
</dbReference>
<proteinExistence type="predicted"/>
<dbReference type="Pfam" id="PF17917">
    <property type="entry name" value="RT_RNaseH"/>
    <property type="match status" value="1"/>
</dbReference>
<dbReference type="GO" id="GO:0003964">
    <property type="term" value="F:RNA-directed DNA polymerase activity"/>
    <property type="evidence" value="ECO:0007669"/>
    <property type="project" value="UniProtKB-KW"/>
</dbReference>
<evidence type="ECO:0000256" key="1">
    <source>
        <dbReference type="ARBA" id="ARBA00022679"/>
    </source>
</evidence>
<keyword evidence="5" id="KW-0378">Hydrolase</keyword>
<dbReference type="EMBL" id="CAJNOC010002574">
    <property type="protein sequence ID" value="CAF0940823.1"/>
    <property type="molecule type" value="Genomic_DNA"/>
</dbReference>
<keyword evidence="4" id="KW-0255">Endonuclease</keyword>
<evidence type="ECO:0000256" key="3">
    <source>
        <dbReference type="ARBA" id="ARBA00022722"/>
    </source>
</evidence>
<keyword evidence="1" id="KW-0808">Transferase</keyword>
<sequence>MQVVQTRKGKENSTSERELLAIVWAVKHFYAYIFGQNFEIYTDNKPLSTLVRAKEPTGRLYRLLLKLHEFYFEILSNPGSLNFTTDQLSRPPVHQDLSQTLEFKANIDWESEAKSNYTGETSKEFLRDEIVNRYCQLNGTPAALIKYEILSRRHSKNIVTRIKLKSLERQLTIHSAMALVLPFVTKARSKKPCLKFVEKKKADSINSEVINLEENELINFDANSDEKKHPRPENSVQINAGNRSKIVGLDDTFKSLMDEILPSREKDKKQIDSINESRLNRALNESDTRESDTESELVI</sequence>
<evidence type="ECO:0000256" key="6">
    <source>
        <dbReference type="ARBA" id="ARBA00022918"/>
    </source>
</evidence>
<keyword evidence="3" id="KW-0540">Nuclease</keyword>
<comment type="caution">
    <text evidence="9">The sequence shown here is derived from an EMBL/GenBank/DDBJ whole genome shotgun (WGS) entry which is preliminary data.</text>
</comment>
<reference evidence="9" key="1">
    <citation type="submission" date="2021-02" db="EMBL/GenBank/DDBJ databases">
        <authorList>
            <person name="Nowell W R."/>
        </authorList>
    </citation>
    <scope>NUCLEOTIDE SEQUENCE</scope>
    <source>
        <strain evidence="9">Ploen Becks lab</strain>
    </source>
</reference>
<dbReference type="PANTHER" id="PTHR34072:SF23">
    <property type="entry name" value="REVERSE TRANSCRIPTASE_RETROTRANSPOSON-DERIVED PROTEIN RNASE H-LIKE DOMAIN-CONTAINING PROTEIN"/>
    <property type="match status" value="1"/>
</dbReference>
<evidence type="ECO:0000256" key="5">
    <source>
        <dbReference type="ARBA" id="ARBA00022801"/>
    </source>
</evidence>